<evidence type="ECO:0000313" key="2">
    <source>
        <dbReference type="EMBL" id="CAI3997361.1"/>
    </source>
</evidence>
<evidence type="ECO:0000256" key="1">
    <source>
        <dbReference type="SAM" id="MobiDB-lite"/>
    </source>
</evidence>
<dbReference type="EMBL" id="CAMXCT010002326">
    <property type="protein sequence ID" value="CAI3997361.1"/>
    <property type="molecule type" value="Genomic_DNA"/>
</dbReference>
<dbReference type="EMBL" id="CAMXCT030002326">
    <property type="protein sequence ID" value="CAL4784673.1"/>
    <property type="molecule type" value="Genomic_DNA"/>
</dbReference>
<dbReference type="OrthoDB" id="10058978at2759"/>
<sequence length="328" mass="36538">MQVVTTHEPLFRALHGRTCKKNHDHQHLEGSTQIHGHSILRTKFSEIYPRKFVRLVAKVLCQRGHHWPFQWKTGLALCQCNSGDPTPGLAASQKRRDSFARSQLSTPEESDEAGVKRRRLEGKQGQSSTHPTPTVNRETGALDDPMPANPEIVSLQPMHPSPQNGEVHSPRALQSNGQRPEMVKAALELKCGICAASSAPKHQRPGSVLSDESLPAHTAAIQENSEFTAEQFRDQLRLREVARRAFHTADNSDALRSRLYRSAPENVRLSLPEEGEPGGPDLPEDLTQIQQQINRISQHPEAMQSIPENEPLEPDIDATLQIPEKTTL</sequence>
<reference evidence="3 4" key="2">
    <citation type="submission" date="2024-05" db="EMBL/GenBank/DDBJ databases">
        <authorList>
            <person name="Chen Y."/>
            <person name="Shah S."/>
            <person name="Dougan E. K."/>
            <person name="Thang M."/>
            <person name="Chan C."/>
        </authorList>
    </citation>
    <scope>NUCLEOTIDE SEQUENCE [LARGE SCALE GENOMIC DNA]</scope>
</reference>
<accession>A0A9P1CW26</accession>
<feature type="region of interest" description="Disordered" evidence="1">
    <location>
        <begin position="85"/>
        <end position="173"/>
    </location>
</feature>
<feature type="compositionally biased region" description="Polar residues" evidence="1">
    <location>
        <begin position="161"/>
        <end position="173"/>
    </location>
</feature>
<dbReference type="EMBL" id="CAMXCT020002326">
    <property type="protein sequence ID" value="CAL1150736.1"/>
    <property type="molecule type" value="Genomic_DNA"/>
</dbReference>
<dbReference type="Proteomes" id="UP001152797">
    <property type="component" value="Unassembled WGS sequence"/>
</dbReference>
<keyword evidence="4" id="KW-1185">Reference proteome</keyword>
<feature type="compositionally biased region" description="Polar residues" evidence="1">
    <location>
        <begin position="287"/>
        <end position="297"/>
    </location>
</feature>
<dbReference type="AlphaFoldDB" id="A0A9P1CW26"/>
<proteinExistence type="predicted"/>
<name>A0A9P1CW26_9DINO</name>
<protein>
    <submittedName>
        <fullName evidence="2">Uncharacterized protein</fullName>
    </submittedName>
</protein>
<comment type="caution">
    <text evidence="2">The sequence shown here is derived from an EMBL/GenBank/DDBJ whole genome shotgun (WGS) entry which is preliminary data.</text>
</comment>
<evidence type="ECO:0000313" key="3">
    <source>
        <dbReference type="EMBL" id="CAL4784673.1"/>
    </source>
</evidence>
<feature type="compositionally biased region" description="Polar residues" evidence="1">
    <location>
        <begin position="124"/>
        <end position="137"/>
    </location>
</feature>
<reference evidence="2" key="1">
    <citation type="submission" date="2022-10" db="EMBL/GenBank/DDBJ databases">
        <authorList>
            <person name="Chen Y."/>
            <person name="Dougan E. K."/>
            <person name="Chan C."/>
            <person name="Rhodes N."/>
            <person name="Thang M."/>
        </authorList>
    </citation>
    <scope>NUCLEOTIDE SEQUENCE</scope>
</reference>
<gene>
    <name evidence="2" type="ORF">C1SCF055_LOCUS23748</name>
</gene>
<feature type="region of interest" description="Disordered" evidence="1">
    <location>
        <begin position="267"/>
        <end position="328"/>
    </location>
</feature>
<evidence type="ECO:0000313" key="4">
    <source>
        <dbReference type="Proteomes" id="UP001152797"/>
    </source>
</evidence>
<organism evidence="2">
    <name type="scientific">Cladocopium goreaui</name>
    <dbReference type="NCBI Taxonomy" id="2562237"/>
    <lineage>
        <taxon>Eukaryota</taxon>
        <taxon>Sar</taxon>
        <taxon>Alveolata</taxon>
        <taxon>Dinophyceae</taxon>
        <taxon>Suessiales</taxon>
        <taxon>Symbiodiniaceae</taxon>
        <taxon>Cladocopium</taxon>
    </lineage>
</organism>